<evidence type="ECO:0000259" key="7">
    <source>
        <dbReference type="Pfam" id="PF00892"/>
    </source>
</evidence>
<feature type="transmembrane region" description="Helical" evidence="6">
    <location>
        <begin position="150"/>
        <end position="171"/>
    </location>
</feature>
<keyword evidence="4 6" id="KW-1133">Transmembrane helix</keyword>
<organism evidence="8 9">
    <name type="scientific">Thermococcus barossii</name>
    <dbReference type="NCBI Taxonomy" id="54077"/>
    <lineage>
        <taxon>Archaea</taxon>
        <taxon>Methanobacteriati</taxon>
        <taxon>Methanobacteriota</taxon>
        <taxon>Thermococci</taxon>
        <taxon>Thermococcales</taxon>
        <taxon>Thermococcaceae</taxon>
        <taxon>Thermococcus</taxon>
    </lineage>
</organism>
<feature type="transmembrane region" description="Helical" evidence="6">
    <location>
        <begin position="6"/>
        <end position="26"/>
    </location>
</feature>
<evidence type="ECO:0000256" key="3">
    <source>
        <dbReference type="ARBA" id="ARBA00022692"/>
    </source>
</evidence>
<dbReference type="InterPro" id="IPR050638">
    <property type="entry name" value="AA-Vitamin_Transporters"/>
</dbReference>
<feature type="transmembrane region" description="Helical" evidence="6">
    <location>
        <begin position="63"/>
        <end position="83"/>
    </location>
</feature>
<evidence type="ECO:0000256" key="2">
    <source>
        <dbReference type="ARBA" id="ARBA00022475"/>
    </source>
</evidence>
<keyword evidence="5 6" id="KW-0472">Membrane</keyword>
<comment type="subcellular location">
    <subcellularLocation>
        <location evidence="1">Cell membrane</location>
        <topology evidence="1">Multi-pass membrane protein</topology>
    </subcellularLocation>
</comment>
<accession>A0A2Z2MK93</accession>
<dbReference type="Proteomes" id="UP000250272">
    <property type="component" value="Chromosome"/>
</dbReference>
<dbReference type="OrthoDB" id="86193at2157"/>
<protein>
    <recommendedName>
        <fullName evidence="7">EamA domain-containing protein</fullName>
    </recommendedName>
</protein>
<dbReference type="GeneID" id="33326556"/>
<feature type="transmembrane region" description="Helical" evidence="6">
    <location>
        <begin position="266"/>
        <end position="283"/>
    </location>
</feature>
<evidence type="ECO:0000256" key="1">
    <source>
        <dbReference type="ARBA" id="ARBA00004651"/>
    </source>
</evidence>
<feature type="transmembrane region" description="Helical" evidence="6">
    <location>
        <begin position="38"/>
        <end position="57"/>
    </location>
</feature>
<gene>
    <name evidence="8" type="ORF">A3L01_07230</name>
</gene>
<evidence type="ECO:0000313" key="8">
    <source>
        <dbReference type="EMBL" id="ASJ05172.1"/>
    </source>
</evidence>
<evidence type="ECO:0000256" key="5">
    <source>
        <dbReference type="ARBA" id="ARBA00023136"/>
    </source>
</evidence>
<evidence type="ECO:0000256" key="6">
    <source>
        <dbReference type="SAM" id="Phobius"/>
    </source>
</evidence>
<name>A0A2Z2MK93_9EURY</name>
<dbReference type="PANTHER" id="PTHR32322:SF18">
    <property type="entry name" value="S-ADENOSYLMETHIONINE_S-ADENOSYLHOMOCYSTEINE TRANSPORTER"/>
    <property type="match status" value="1"/>
</dbReference>
<dbReference type="GO" id="GO:0005886">
    <property type="term" value="C:plasma membrane"/>
    <property type="evidence" value="ECO:0007669"/>
    <property type="project" value="UniProtKB-SubCell"/>
</dbReference>
<evidence type="ECO:0000313" key="9">
    <source>
        <dbReference type="Proteomes" id="UP000250272"/>
    </source>
</evidence>
<dbReference type="RefSeq" id="WP_088865176.1">
    <property type="nucleotide sequence ID" value="NZ_CP015101.1"/>
</dbReference>
<feature type="transmembrane region" description="Helical" evidence="6">
    <location>
        <begin position="95"/>
        <end position="114"/>
    </location>
</feature>
<dbReference type="KEGG" id="tbs:A3L01_07230"/>
<dbReference type="SUPFAM" id="SSF103481">
    <property type="entry name" value="Multidrug resistance efflux transporter EmrE"/>
    <property type="match status" value="2"/>
</dbReference>
<evidence type="ECO:0000256" key="4">
    <source>
        <dbReference type="ARBA" id="ARBA00022989"/>
    </source>
</evidence>
<feature type="transmembrane region" description="Helical" evidence="6">
    <location>
        <begin position="211"/>
        <end position="232"/>
    </location>
</feature>
<dbReference type="EMBL" id="CP015101">
    <property type="protein sequence ID" value="ASJ05172.1"/>
    <property type="molecule type" value="Genomic_DNA"/>
</dbReference>
<dbReference type="AlphaFoldDB" id="A0A2Z2MK93"/>
<feature type="transmembrane region" description="Helical" evidence="6">
    <location>
        <begin position="238"/>
        <end position="259"/>
    </location>
</feature>
<feature type="domain" description="EamA" evidence="7">
    <location>
        <begin position="5"/>
        <end position="137"/>
    </location>
</feature>
<sequence length="284" mass="30163">MSVVIGVAFALIAALLWAVGSLFARVSMRGISSLSLNVLRLFIGGFLYLGILGVYGIPPLGTQGFAVLVLSAIIGFTLGDWLFFESIKILGVSRAALLVTPYPILTMLLAHVFLGRSLTVQIGVGAVLIILAVAILMGESREGRLEPRGVLFSAGAQLFWAVAIVMTDWLVTGNNPLVIAGLRISFGALGGIVFVPRILPDVRRMRARNWGTVFLVAFLGTFLGHCFFTTAIKEAGSSIATPAAESSPIMAALLAVIFLKEPFTRRLLYAILLTGMGVILISTG</sequence>
<keyword evidence="3 6" id="KW-0812">Transmembrane</keyword>
<keyword evidence="9" id="KW-1185">Reference proteome</keyword>
<keyword evidence="2" id="KW-1003">Cell membrane</keyword>
<reference evidence="8 9" key="1">
    <citation type="submission" date="2016-04" db="EMBL/GenBank/DDBJ databases">
        <title>Complete genome sequence of Thermococcus barossii type strain SHCK-94.</title>
        <authorList>
            <person name="Oger P.M."/>
        </authorList>
    </citation>
    <scope>NUCLEOTIDE SEQUENCE [LARGE SCALE GENOMIC DNA]</scope>
    <source>
        <strain evidence="8 9">SHCK-94</strain>
    </source>
</reference>
<proteinExistence type="predicted"/>
<feature type="transmembrane region" description="Helical" evidence="6">
    <location>
        <begin position="177"/>
        <end position="199"/>
    </location>
</feature>
<dbReference type="Pfam" id="PF00892">
    <property type="entry name" value="EamA"/>
    <property type="match status" value="2"/>
</dbReference>
<feature type="transmembrane region" description="Helical" evidence="6">
    <location>
        <begin position="120"/>
        <end position="138"/>
    </location>
</feature>
<dbReference type="Gene3D" id="1.10.3730.20">
    <property type="match status" value="1"/>
</dbReference>
<feature type="domain" description="EamA" evidence="7">
    <location>
        <begin position="148"/>
        <end position="283"/>
    </location>
</feature>
<dbReference type="PANTHER" id="PTHR32322">
    <property type="entry name" value="INNER MEMBRANE TRANSPORTER"/>
    <property type="match status" value="1"/>
</dbReference>
<dbReference type="InterPro" id="IPR000620">
    <property type="entry name" value="EamA_dom"/>
</dbReference>
<dbReference type="InterPro" id="IPR037185">
    <property type="entry name" value="EmrE-like"/>
</dbReference>